<dbReference type="AlphaFoldDB" id="A0A928VP58"/>
<dbReference type="Pfam" id="PF00196">
    <property type="entry name" value="GerE"/>
    <property type="match status" value="1"/>
</dbReference>
<keyword evidence="1 3" id="KW-0597">Phosphoprotein</keyword>
<dbReference type="InterPro" id="IPR001789">
    <property type="entry name" value="Sig_transdc_resp-reg_receiver"/>
</dbReference>
<dbReference type="InterPro" id="IPR000792">
    <property type="entry name" value="Tscrpt_reg_LuxR_C"/>
</dbReference>
<evidence type="ECO:0000256" key="3">
    <source>
        <dbReference type="PROSITE-ProRule" id="PRU00169"/>
    </source>
</evidence>
<dbReference type="PROSITE" id="PS50043">
    <property type="entry name" value="HTH_LUXR_2"/>
    <property type="match status" value="1"/>
</dbReference>
<dbReference type="InterPro" id="IPR011006">
    <property type="entry name" value="CheY-like_superfamily"/>
</dbReference>
<comment type="caution">
    <text evidence="6">The sequence shown here is derived from an EMBL/GenBank/DDBJ whole genome shotgun (WGS) entry which is preliminary data.</text>
</comment>
<evidence type="ECO:0000259" key="5">
    <source>
        <dbReference type="PROSITE" id="PS50110"/>
    </source>
</evidence>
<feature type="domain" description="Response regulatory" evidence="5">
    <location>
        <begin position="9"/>
        <end position="130"/>
    </location>
</feature>
<dbReference type="CDD" id="cd06170">
    <property type="entry name" value="LuxR_C_like"/>
    <property type="match status" value="1"/>
</dbReference>
<gene>
    <name evidence="6" type="ORF">IQ266_19400</name>
</gene>
<feature type="domain" description="HTH luxR-type" evidence="4">
    <location>
        <begin position="156"/>
        <end position="221"/>
    </location>
</feature>
<evidence type="ECO:0000256" key="1">
    <source>
        <dbReference type="ARBA" id="ARBA00022553"/>
    </source>
</evidence>
<keyword evidence="7" id="KW-1185">Reference proteome</keyword>
<dbReference type="SMART" id="SM00421">
    <property type="entry name" value="HTH_LUXR"/>
    <property type="match status" value="1"/>
</dbReference>
<dbReference type="InterPro" id="IPR058245">
    <property type="entry name" value="NreC/VraR/RcsB-like_REC"/>
</dbReference>
<name>A0A928VP58_9CYAN</name>
<dbReference type="Pfam" id="PF00072">
    <property type="entry name" value="Response_reg"/>
    <property type="match status" value="1"/>
</dbReference>
<dbReference type="PANTHER" id="PTHR43214:SF43">
    <property type="entry name" value="TWO-COMPONENT RESPONSE REGULATOR"/>
    <property type="match status" value="1"/>
</dbReference>
<sequence>MVALPNPIRVLLVDDEDIVRYGLKMVAQCKTSQCDVSIEIVGEASTGKAAIAQAERLQPDVILMDIQMPEMDGIEATSQICQMQPAAKVLILTTHSDDRHLLAAMQQGAIGYLLKNTPPEDFIQMIQATHKGYMQISPGLGAKLLQQLQFPAIQRQPEQAKTVTPREQEVVQLIAKGATNREIARFLHITEKTVKNHVSSILSRLDLRDRTQIAIWANNAGLELVHS</sequence>
<reference evidence="6" key="1">
    <citation type="submission" date="2020-10" db="EMBL/GenBank/DDBJ databases">
        <authorList>
            <person name="Castelo-Branco R."/>
            <person name="Eusebio N."/>
            <person name="Adriana R."/>
            <person name="Vieira A."/>
            <person name="Brugerolle De Fraissinette N."/>
            <person name="Rezende De Castro R."/>
            <person name="Schneider M.P."/>
            <person name="Vasconcelos V."/>
            <person name="Leao P.N."/>
        </authorList>
    </citation>
    <scope>NUCLEOTIDE SEQUENCE</scope>
    <source>
        <strain evidence="6">LEGE 11480</strain>
    </source>
</reference>
<dbReference type="PRINTS" id="PR00038">
    <property type="entry name" value="HTHLUXR"/>
</dbReference>
<protein>
    <submittedName>
        <fullName evidence="6">Response regulator transcription factor</fullName>
    </submittedName>
</protein>
<dbReference type="GO" id="GO:0003677">
    <property type="term" value="F:DNA binding"/>
    <property type="evidence" value="ECO:0007669"/>
    <property type="project" value="UniProtKB-KW"/>
</dbReference>
<feature type="modified residue" description="4-aspartylphosphate" evidence="3">
    <location>
        <position position="65"/>
    </location>
</feature>
<organism evidence="6 7">
    <name type="scientific">Romeriopsis navalis LEGE 11480</name>
    <dbReference type="NCBI Taxonomy" id="2777977"/>
    <lineage>
        <taxon>Bacteria</taxon>
        <taxon>Bacillati</taxon>
        <taxon>Cyanobacteriota</taxon>
        <taxon>Cyanophyceae</taxon>
        <taxon>Leptolyngbyales</taxon>
        <taxon>Leptolyngbyaceae</taxon>
        <taxon>Romeriopsis</taxon>
        <taxon>Romeriopsis navalis</taxon>
    </lineage>
</organism>
<dbReference type="InterPro" id="IPR039420">
    <property type="entry name" value="WalR-like"/>
</dbReference>
<dbReference type="PANTHER" id="PTHR43214">
    <property type="entry name" value="TWO-COMPONENT RESPONSE REGULATOR"/>
    <property type="match status" value="1"/>
</dbReference>
<evidence type="ECO:0000313" key="6">
    <source>
        <dbReference type="EMBL" id="MBE9031905.1"/>
    </source>
</evidence>
<dbReference type="SMART" id="SM00448">
    <property type="entry name" value="REC"/>
    <property type="match status" value="1"/>
</dbReference>
<dbReference type="EMBL" id="JADEXQ010000080">
    <property type="protein sequence ID" value="MBE9031905.1"/>
    <property type="molecule type" value="Genomic_DNA"/>
</dbReference>
<dbReference type="SUPFAM" id="SSF52172">
    <property type="entry name" value="CheY-like"/>
    <property type="match status" value="1"/>
</dbReference>
<dbReference type="CDD" id="cd17535">
    <property type="entry name" value="REC_NarL-like"/>
    <property type="match status" value="1"/>
</dbReference>
<evidence type="ECO:0000259" key="4">
    <source>
        <dbReference type="PROSITE" id="PS50043"/>
    </source>
</evidence>
<dbReference type="Gene3D" id="3.40.50.2300">
    <property type="match status" value="1"/>
</dbReference>
<dbReference type="PROSITE" id="PS50110">
    <property type="entry name" value="RESPONSE_REGULATORY"/>
    <property type="match status" value="1"/>
</dbReference>
<dbReference type="GO" id="GO:0006355">
    <property type="term" value="P:regulation of DNA-templated transcription"/>
    <property type="evidence" value="ECO:0007669"/>
    <property type="project" value="InterPro"/>
</dbReference>
<dbReference type="Proteomes" id="UP000625316">
    <property type="component" value="Unassembled WGS sequence"/>
</dbReference>
<evidence type="ECO:0000313" key="7">
    <source>
        <dbReference type="Proteomes" id="UP000625316"/>
    </source>
</evidence>
<accession>A0A928VP58</accession>
<dbReference type="PROSITE" id="PS00622">
    <property type="entry name" value="HTH_LUXR_1"/>
    <property type="match status" value="1"/>
</dbReference>
<proteinExistence type="predicted"/>
<dbReference type="GO" id="GO:0000160">
    <property type="term" value="P:phosphorelay signal transduction system"/>
    <property type="evidence" value="ECO:0007669"/>
    <property type="project" value="InterPro"/>
</dbReference>
<evidence type="ECO:0000256" key="2">
    <source>
        <dbReference type="ARBA" id="ARBA00023125"/>
    </source>
</evidence>
<keyword evidence="2" id="KW-0238">DNA-binding</keyword>